<dbReference type="Proteomes" id="UP000185210">
    <property type="component" value="Unassembled WGS sequence"/>
</dbReference>
<name>A0A1N3BY36_9MYCO</name>
<dbReference type="PANTHER" id="PTHR40660">
    <property type="entry name" value="5'-PHOSPHATE OXIDASE PUTATIVE DOMAIN-CONTAINING PROTEIN-RELATED"/>
    <property type="match status" value="1"/>
</dbReference>
<dbReference type="EMBL" id="FSQE01000007">
    <property type="protein sequence ID" value="SIN27103.1"/>
    <property type="molecule type" value="Genomic_DNA"/>
</dbReference>
<evidence type="ECO:0000313" key="2">
    <source>
        <dbReference type="EMBL" id="SIB86907.1"/>
    </source>
</evidence>
<protein>
    <submittedName>
        <fullName evidence="2">Pyridoxamine 5'-phosphate oxidase-like FMN-binding protein</fullName>
    </submittedName>
</protein>
<sequence>MTRNQEEGAAARDVSWCETVAVAQALALGDKVSAAHMLRTSRRLLMVSEGLLHLLSLLMRGAPAGDTNRLLDAARIRTAPPPIPNLVPVQPFQEVSHTMSTLTDEMKRMLGAQLAILATVTDGTTPNIGPKRSLRVRDDRSLIFNENTGGQTLANIHAGSKVSVAVIDREALDGYRFVGSAQIHESGPAFDNAVAFAQERGMKHPRCAVVIDIEDIYTLKPGAGAGKRVRTGGHG</sequence>
<evidence type="ECO:0000313" key="3">
    <source>
        <dbReference type="EMBL" id="SIN27103.1"/>
    </source>
</evidence>
<reference evidence="4 5" key="1">
    <citation type="submission" date="2016-11" db="EMBL/GenBank/DDBJ databases">
        <authorList>
            <consortium name="Pathogen Informatics"/>
        </authorList>
    </citation>
    <scope>NUCLEOTIDE SEQUENCE [LARGE SCALE GENOMIC DNA]</scope>
    <source>
        <strain evidence="2 5">104</strain>
        <strain evidence="3 4">696</strain>
    </source>
</reference>
<evidence type="ECO:0000259" key="1">
    <source>
        <dbReference type="Pfam" id="PF01243"/>
    </source>
</evidence>
<gene>
    <name evidence="2" type="ORF">SAMEA2070301_04707</name>
    <name evidence="3" type="ORF">SAMEA2152244_03741</name>
</gene>
<dbReference type="InterPro" id="IPR011576">
    <property type="entry name" value="Pyridox_Oxase_N"/>
</dbReference>
<dbReference type="PANTHER" id="PTHR40660:SF1">
    <property type="entry name" value="5'-PHOSPHATE OXIDASE PUTATIVE DOMAIN-CONTAINING PROTEIN-RELATED"/>
    <property type="match status" value="1"/>
</dbReference>
<dbReference type="SUPFAM" id="SSF50475">
    <property type="entry name" value="FMN-binding split barrel"/>
    <property type="match status" value="1"/>
</dbReference>
<dbReference type="InterPro" id="IPR012349">
    <property type="entry name" value="Split_barrel_FMN-bd"/>
</dbReference>
<dbReference type="Gene3D" id="2.30.110.10">
    <property type="entry name" value="Electron Transport, Fmn-binding Protein, Chain A"/>
    <property type="match status" value="1"/>
</dbReference>
<dbReference type="Proteomes" id="UP000184831">
    <property type="component" value="Unassembled WGS sequence"/>
</dbReference>
<dbReference type="EMBL" id="FSHM01000009">
    <property type="protein sequence ID" value="SIB86907.1"/>
    <property type="molecule type" value="Genomic_DNA"/>
</dbReference>
<proteinExistence type="predicted"/>
<dbReference type="AlphaFoldDB" id="A0A1N3BY36"/>
<accession>A0A1N3BY36</accession>
<comment type="caution">
    <text evidence="2">The sequence shown here is derived from an EMBL/GenBank/DDBJ whole genome shotgun (WGS) entry which is preliminary data.</text>
</comment>
<organism evidence="2 5">
    <name type="scientific">Mycobacteroides abscessus subsp. abscessus</name>
    <dbReference type="NCBI Taxonomy" id="1185650"/>
    <lineage>
        <taxon>Bacteria</taxon>
        <taxon>Bacillati</taxon>
        <taxon>Actinomycetota</taxon>
        <taxon>Actinomycetes</taxon>
        <taxon>Mycobacteriales</taxon>
        <taxon>Mycobacteriaceae</taxon>
        <taxon>Mycobacteroides</taxon>
        <taxon>Mycobacteroides abscessus</taxon>
    </lineage>
</organism>
<dbReference type="Pfam" id="PF01243">
    <property type="entry name" value="PNPOx_N"/>
    <property type="match status" value="1"/>
</dbReference>
<feature type="domain" description="Pyridoxamine 5'-phosphate oxidase N-terminal" evidence="1">
    <location>
        <begin position="102"/>
        <end position="219"/>
    </location>
</feature>
<evidence type="ECO:0000313" key="4">
    <source>
        <dbReference type="Proteomes" id="UP000184831"/>
    </source>
</evidence>
<evidence type="ECO:0000313" key="5">
    <source>
        <dbReference type="Proteomes" id="UP000185210"/>
    </source>
</evidence>